<dbReference type="AlphaFoldDB" id="A0A0F3IXR6"/>
<accession>A0A0F3IXR6</accession>
<dbReference type="InterPro" id="IPR011004">
    <property type="entry name" value="Trimer_LpxA-like_sf"/>
</dbReference>
<sequence>MTRALSVPGPILMPWNGVWPTIHETAFIAPGAVIIGDVVIGPESNIWFGVVIRGDVHEIRIGARTNIQDGTVVHATQFKAGTYIGDEVTIGHGAILHACTLKDRCFVGMGAVILDQATVETDAMVAAGALISPNKTVPTGELWAGNPARLLRPLKPAEIENIAGSADRYVGFGTTYRAQLSAAQS</sequence>
<evidence type="ECO:0000313" key="1">
    <source>
        <dbReference type="EMBL" id="KJV10384.1"/>
    </source>
</evidence>
<organism evidence="1 2">
    <name type="scientific">Elstera litoralis</name>
    <dbReference type="NCBI Taxonomy" id="552518"/>
    <lineage>
        <taxon>Bacteria</taxon>
        <taxon>Pseudomonadati</taxon>
        <taxon>Pseudomonadota</taxon>
        <taxon>Alphaproteobacteria</taxon>
        <taxon>Rhodospirillales</taxon>
        <taxon>Rhodospirillaceae</taxon>
        <taxon>Elstera</taxon>
    </lineage>
</organism>
<dbReference type="Pfam" id="PF00132">
    <property type="entry name" value="Hexapep"/>
    <property type="match status" value="1"/>
</dbReference>
<dbReference type="PANTHER" id="PTHR13061:SF29">
    <property type="entry name" value="GAMMA CARBONIC ANHYDRASE-LIKE 1, MITOCHONDRIAL-RELATED"/>
    <property type="match status" value="1"/>
</dbReference>
<dbReference type="CDD" id="cd04645">
    <property type="entry name" value="LbH_gamma_CA_like"/>
    <property type="match status" value="1"/>
</dbReference>
<dbReference type="Gene3D" id="2.160.10.10">
    <property type="entry name" value="Hexapeptide repeat proteins"/>
    <property type="match status" value="1"/>
</dbReference>
<dbReference type="InterPro" id="IPR001451">
    <property type="entry name" value="Hexapep"/>
</dbReference>
<evidence type="ECO:0000313" key="2">
    <source>
        <dbReference type="Proteomes" id="UP000033774"/>
    </source>
</evidence>
<name>A0A0F3IXR6_9PROT</name>
<reference evidence="1 2" key="1">
    <citation type="submission" date="2015-03" db="EMBL/GenBank/DDBJ databases">
        <title>Draft genome sequence of Elstera litoralis.</title>
        <authorList>
            <person name="Rahalkar M.C."/>
            <person name="Dhakephalkar P.K."/>
            <person name="Pore S.D."/>
            <person name="Arora P."/>
            <person name="Kapse N.G."/>
            <person name="Pandit P.S."/>
        </authorList>
    </citation>
    <scope>NUCLEOTIDE SEQUENCE [LARGE SCALE GENOMIC DNA]</scope>
    <source>
        <strain evidence="1 2">Dia-1</strain>
    </source>
</reference>
<dbReference type="PATRIC" id="fig|552518.3.peg.72"/>
<dbReference type="InterPro" id="IPR050484">
    <property type="entry name" value="Transf_Hexapept/Carb_Anhydrase"/>
</dbReference>
<protein>
    <recommendedName>
        <fullName evidence="3">Carbonic anhydrase</fullName>
    </recommendedName>
</protein>
<dbReference type="Proteomes" id="UP000033774">
    <property type="component" value="Unassembled WGS sequence"/>
</dbReference>
<keyword evidence="2" id="KW-1185">Reference proteome</keyword>
<proteinExistence type="predicted"/>
<comment type="caution">
    <text evidence="1">The sequence shown here is derived from an EMBL/GenBank/DDBJ whole genome shotgun (WGS) entry which is preliminary data.</text>
</comment>
<dbReference type="EMBL" id="LAJY01000102">
    <property type="protein sequence ID" value="KJV10384.1"/>
    <property type="molecule type" value="Genomic_DNA"/>
</dbReference>
<dbReference type="OrthoDB" id="9803036at2"/>
<dbReference type="InterPro" id="IPR047324">
    <property type="entry name" value="LbH_gamma_CA-like"/>
</dbReference>
<dbReference type="SUPFAM" id="SSF51161">
    <property type="entry name" value="Trimeric LpxA-like enzymes"/>
    <property type="match status" value="1"/>
</dbReference>
<dbReference type="RefSeq" id="WP_045774933.1">
    <property type="nucleotide sequence ID" value="NZ_LAJY01000102.1"/>
</dbReference>
<gene>
    <name evidence="1" type="ORF">VZ95_05245</name>
</gene>
<evidence type="ECO:0008006" key="3">
    <source>
        <dbReference type="Google" id="ProtNLM"/>
    </source>
</evidence>
<dbReference type="PANTHER" id="PTHR13061">
    <property type="entry name" value="DYNACTIN SUBUNIT P25"/>
    <property type="match status" value="1"/>
</dbReference>